<dbReference type="InterPro" id="IPR036061">
    <property type="entry name" value="CheW-like_dom_sf"/>
</dbReference>
<gene>
    <name evidence="2" type="ORF">NITMOv2_1848</name>
</gene>
<organism evidence="2 3">
    <name type="scientific">Nitrospira moscoviensis</name>
    <dbReference type="NCBI Taxonomy" id="42253"/>
    <lineage>
        <taxon>Bacteria</taxon>
        <taxon>Pseudomonadati</taxon>
        <taxon>Nitrospirota</taxon>
        <taxon>Nitrospiria</taxon>
        <taxon>Nitrospirales</taxon>
        <taxon>Nitrospiraceae</taxon>
        <taxon>Nitrospira</taxon>
    </lineage>
</organism>
<dbReference type="STRING" id="42253.NITMOv2_1848"/>
<evidence type="ECO:0000313" key="2">
    <source>
        <dbReference type="EMBL" id="ALA58268.1"/>
    </source>
</evidence>
<dbReference type="GO" id="GO:0007165">
    <property type="term" value="P:signal transduction"/>
    <property type="evidence" value="ECO:0007669"/>
    <property type="project" value="InterPro"/>
</dbReference>
<dbReference type="KEGG" id="nmv:NITMOv2_1848"/>
<dbReference type="RefSeq" id="WP_053379460.1">
    <property type="nucleotide sequence ID" value="NZ_CP011801.1"/>
</dbReference>
<proteinExistence type="predicted"/>
<accession>A0A0K2GBE3</accession>
<dbReference type="AlphaFoldDB" id="A0A0K2GBE3"/>
<evidence type="ECO:0000313" key="3">
    <source>
        <dbReference type="Proteomes" id="UP000069205"/>
    </source>
</evidence>
<dbReference type="Pfam" id="PF01584">
    <property type="entry name" value="CheW"/>
    <property type="match status" value="1"/>
</dbReference>
<dbReference type="PATRIC" id="fig|42253.5.peg.1818"/>
<dbReference type="EMBL" id="CP011801">
    <property type="protein sequence ID" value="ALA58268.1"/>
    <property type="molecule type" value="Genomic_DNA"/>
</dbReference>
<feature type="domain" description="CheW-like" evidence="1">
    <location>
        <begin position="4"/>
        <end position="147"/>
    </location>
</feature>
<dbReference type="Proteomes" id="UP000069205">
    <property type="component" value="Chromosome"/>
</dbReference>
<dbReference type="OrthoDB" id="9800160at2"/>
<dbReference type="GO" id="GO:0006935">
    <property type="term" value="P:chemotaxis"/>
    <property type="evidence" value="ECO:0007669"/>
    <property type="project" value="InterPro"/>
</dbReference>
<name>A0A0K2GBE3_NITMO</name>
<dbReference type="PROSITE" id="PS50851">
    <property type="entry name" value="CHEW"/>
    <property type="match status" value="1"/>
</dbReference>
<keyword evidence="3" id="KW-1185">Reference proteome</keyword>
<dbReference type="Gene3D" id="2.30.30.40">
    <property type="entry name" value="SH3 Domains"/>
    <property type="match status" value="1"/>
</dbReference>
<evidence type="ECO:0000259" key="1">
    <source>
        <dbReference type="PROSITE" id="PS50851"/>
    </source>
</evidence>
<dbReference type="Gene3D" id="2.40.50.180">
    <property type="entry name" value="CheA-289, Domain 4"/>
    <property type="match status" value="1"/>
</dbReference>
<dbReference type="SUPFAM" id="SSF50341">
    <property type="entry name" value="CheW-like"/>
    <property type="match status" value="1"/>
</dbReference>
<reference evidence="2 3" key="1">
    <citation type="journal article" date="2015" name="Proc. Natl. Acad. Sci. U.S.A.">
        <title>Expanded metabolic versatility of ubiquitous nitrite-oxidizing bacteria from the genus Nitrospira.</title>
        <authorList>
            <person name="Koch H."/>
            <person name="Lucker S."/>
            <person name="Albertsen M."/>
            <person name="Kitzinger K."/>
            <person name="Herbold C."/>
            <person name="Spieck E."/>
            <person name="Nielsen P.H."/>
            <person name="Wagner M."/>
            <person name="Daims H."/>
        </authorList>
    </citation>
    <scope>NUCLEOTIDE SEQUENCE [LARGE SCALE GENOMIC DNA]</scope>
    <source>
        <strain evidence="2 3">NSP M-1</strain>
    </source>
</reference>
<sequence length="173" mass="18456">MSLRGRHARASVAPTVRFLIISLGGVSFALHADRVQGLLTVDEAGLESVIRVQGVPYPKIDLASRLRLAPGSDGPETRFVLLAKGGQRGHLRVDVVIGLREVEASEVRPLSRQFQGDEQRWYQGLILVEESVALILNPAWVLEGVESGPAGGSVGPRLEPRLIGQPAVAGGMA</sequence>
<dbReference type="SMART" id="SM00260">
    <property type="entry name" value="CheW"/>
    <property type="match status" value="1"/>
</dbReference>
<dbReference type="InterPro" id="IPR002545">
    <property type="entry name" value="CheW-lke_dom"/>
</dbReference>
<protein>
    <recommendedName>
        <fullName evidence="1">CheW-like domain-containing protein</fullName>
    </recommendedName>
</protein>